<comment type="caution">
    <text evidence="1">The sequence shown here is derived from an EMBL/GenBank/DDBJ whole genome shotgun (WGS) entry which is preliminary data.</text>
</comment>
<organism evidence="1 2">
    <name type="scientific">Kineosporia babensis</name>
    <dbReference type="NCBI Taxonomy" id="499548"/>
    <lineage>
        <taxon>Bacteria</taxon>
        <taxon>Bacillati</taxon>
        <taxon>Actinomycetota</taxon>
        <taxon>Actinomycetes</taxon>
        <taxon>Kineosporiales</taxon>
        <taxon>Kineosporiaceae</taxon>
        <taxon>Kineosporia</taxon>
    </lineage>
</organism>
<dbReference type="Pfam" id="PF09956">
    <property type="entry name" value="Phage_cement_2"/>
    <property type="match status" value="1"/>
</dbReference>
<dbReference type="EMBL" id="JAJOMB010000003">
    <property type="protein sequence ID" value="MCD5310805.1"/>
    <property type="molecule type" value="Genomic_DNA"/>
</dbReference>
<name>A0A9X1NB14_9ACTN</name>
<dbReference type="AlphaFoldDB" id="A0A9X1NB14"/>
<reference evidence="1" key="1">
    <citation type="submission" date="2021-11" db="EMBL/GenBank/DDBJ databases">
        <title>Streptomyces corallinus and Kineosporia corallina sp. nov., two new coral-derived marine actinobacteria.</title>
        <authorList>
            <person name="Buangrab K."/>
            <person name="Sutthacheep M."/>
            <person name="Yeemin T."/>
            <person name="Harunari E."/>
            <person name="Igarashi Y."/>
            <person name="Sripreechasak P."/>
            <person name="Kanchanasin P."/>
            <person name="Tanasupawat S."/>
            <person name="Phongsopitanun W."/>
        </authorList>
    </citation>
    <scope>NUCLEOTIDE SEQUENCE</scope>
    <source>
        <strain evidence="1">JCM 31032</strain>
    </source>
</reference>
<proteinExistence type="predicted"/>
<dbReference type="InterPro" id="IPR011231">
    <property type="entry name" value="Phage_VT1-Sakai_H0018"/>
</dbReference>
<keyword evidence="2" id="KW-1185">Reference proteome</keyword>
<dbReference type="Proteomes" id="UP001138997">
    <property type="component" value="Unassembled WGS sequence"/>
</dbReference>
<accession>A0A9X1NB14</accession>
<dbReference type="RefSeq" id="WP_231439981.1">
    <property type="nucleotide sequence ID" value="NZ_JAJOMB010000003.1"/>
</dbReference>
<evidence type="ECO:0000313" key="2">
    <source>
        <dbReference type="Proteomes" id="UP001138997"/>
    </source>
</evidence>
<evidence type="ECO:0000313" key="1">
    <source>
        <dbReference type="EMBL" id="MCD5310805.1"/>
    </source>
</evidence>
<sequence>MPEYTPTYLPGTEVTFTAGADIVGGQVVVLSTDNTVIPSAGGSNKVVGIATNDTKAGARLTVSRGGVQNPLTTAAIAAGTSFKSAAAGKIAAWVSGTDPADQLLGFTLTTAAAADARPDVSWRA</sequence>
<gene>
    <name evidence="1" type="ORF">LR394_07860</name>
</gene>
<protein>
    <submittedName>
        <fullName evidence="1">DUF2190 family protein</fullName>
    </submittedName>
</protein>